<sequence>MALTTEQFDMIKLHASIGRKSHPGHCKDQLMPVDLFGSGAVLKKPAPSEYRADQWHLVDGSLPRIVSEWACKPY</sequence>
<gene>
    <name evidence="1" type="ORF">H735_09985</name>
</gene>
<comment type="caution">
    <text evidence="1">The sequence shown here is derived from an EMBL/GenBank/DDBJ whole genome shotgun (WGS) entry which is preliminary data.</text>
</comment>
<name>A0A0C1WAB1_9VIBR</name>
<dbReference type="Proteomes" id="UP000031586">
    <property type="component" value="Unassembled WGS sequence"/>
</dbReference>
<organism evidence="1 2">
    <name type="scientific">Vibrio owensii CAIM 1854 = LMG 25443</name>
    <dbReference type="NCBI Taxonomy" id="1229493"/>
    <lineage>
        <taxon>Bacteria</taxon>
        <taxon>Pseudomonadati</taxon>
        <taxon>Pseudomonadota</taxon>
        <taxon>Gammaproteobacteria</taxon>
        <taxon>Vibrionales</taxon>
        <taxon>Vibrionaceae</taxon>
        <taxon>Vibrio</taxon>
    </lineage>
</organism>
<dbReference type="PATRIC" id="fig|1229493.5.peg.1082"/>
<dbReference type="EMBL" id="JPRD01000015">
    <property type="protein sequence ID" value="KIF53247.1"/>
    <property type="molecule type" value="Genomic_DNA"/>
</dbReference>
<protein>
    <submittedName>
        <fullName evidence="1">Uncharacterized protein</fullName>
    </submittedName>
</protein>
<evidence type="ECO:0000313" key="2">
    <source>
        <dbReference type="Proteomes" id="UP000031586"/>
    </source>
</evidence>
<reference evidence="1 2" key="1">
    <citation type="submission" date="2014-07" db="EMBL/GenBank/DDBJ databases">
        <title>Unique and conserved regions in Vibrio harveyi and related species in comparison with the shrimp pathogen Vibrio harveyi CAIM 1792.</title>
        <authorList>
            <person name="Espinoza-Valles I."/>
            <person name="Vora G."/>
            <person name="Leekitcharoenphon P."/>
            <person name="Ussery D."/>
            <person name="Hoj L."/>
            <person name="Gomez-Gil B."/>
        </authorList>
    </citation>
    <scope>NUCLEOTIDE SEQUENCE [LARGE SCALE GENOMIC DNA]</scope>
    <source>
        <strain evidence="2">CAIM 1854 / LMG 25443</strain>
    </source>
</reference>
<proteinExistence type="predicted"/>
<dbReference type="AlphaFoldDB" id="A0A0C1WAB1"/>
<dbReference type="RefSeq" id="WP_020194438.1">
    <property type="nucleotide sequence ID" value="NZ_BAOH01000005.1"/>
</dbReference>
<evidence type="ECO:0000313" key="1">
    <source>
        <dbReference type="EMBL" id="KIF53247.1"/>
    </source>
</evidence>
<accession>A0A0C1WAB1</accession>